<dbReference type="GO" id="GO:0005741">
    <property type="term" value="C:mitochondrial outer membrane"/>
    <property type="evidence" value="ECO:0007669"/>
    <property type="project" value="UniProtKB-SubCell"/>
</dbReference>
<dbReference type="Gene3D" id="2.40.160.10">
    <property type="entry name" value="Porin"/>
    <property type="match status" value="1"/>
</dbReference>
<keyword evidence="3" id="KW-0496">Mitochondrion</keyword>
<keyword evidence="2" id="KW-0812">Transmembrane</keyword>
<dbReference type="Ensembl" id="ENSRFET00010026884.1">
    <property type="protein sequence ID" value="ENSRFEP00010024736.1"/>
    <property type="gene ID" value="ENSRFEG00010016483.1"/>
</dbReference>
<dbReference type="Proteomes" id="UP000472240">
    <property type="component" value="Chromosome 20"/>
</dbReference>
<dbReference type="AlphaFoldDB" id="A0A671FGI8"/>
<reference evidence="4" key="5">
    <citation type="submission" date="2025-09" db="UniProtKB">
        <authorList>
            <consortium name="Ensembl"/>
        </authorList>
    </citation>
    <scope>IDENTIFICATION</scope>
</reference>
<dbReference type="InParanoid" id="A0A671FGI8"/>
<dbReference type="InterPro" id="IPR023614">
    <property type="entry name" value="Porin_dom_sf"/>
</dbReference>
<evidence type="ECO:0000256" key="2">
    <source>
        <dbReference type="ARBA" id="ARBA00022452"/>
    </source>
</evidence>
<evidence type="ECO:0000256" key="1">
    <source>
        <dbReference type="ARBA" id="ARBA00004294"/>
    </source>
</evidence>
<name>A0A671FGI8_RHIFE</name>
<proteinExistence type="predicted"/>
<reference evidence="5" key="3">
    <citation type="submission" date="2018-12" db="EMBL/GenBank/DDBJ databases">
        <title>G10K-VGP greater horseshoe bat female genome, primary haplotype.</title>
        <authorList>
            <person name="Teeling E."/>
            <person name="Myers G."/>
            <person name="Vernes S."/>
            <person name="Pippel M."/>
            <person name="Winkler S."/>
            <person name="Fedrigo O."/>
            <person name="Rhie A."/>
            <person name="Koren S."/>
            <person name="Phillippy A."/>
            <person name="Lewin H."/>
            <person name="Damas J."/>
            <person name="Howe K."/>
            <person name="Mountcastle J."/>
            <person name="Jarvis E.D."/>
        </authorList>
    </citation>
    <scope>NUCLEOTIDE SEQUENCE [LARGE SCALE GENOMIC DNA]</scope>
</reference>
<reference evidence="4 5" key="1">
    <citation type="journal article" date="2015" name="Annu Rev Anim Biosci">
        <title>The Genome 10K Project: a way forward.</title>
        <authorList>
            <person name="Koepfli K.P."/>
            <person name="Paten B."/>
            <person name="O'Brien S.J."/>
            <person name="Koepfli K.P."/>
            <person name="Paten B."/>
            <person name="Antunes A."/>
            <person name="Belov K."/>
            <person name="Bustamante C."/>
            <person name="Castoe T.A."/>
            <person name="Clawson H."/>
            <person name="Crawford A.J."/>
            <person name="Diekhans M."/>
            <person name="Distel D."/>
            <person name="Durbin R."/>
            <person name="Earl D."/>
            <person name="Fujita M.K."/>
            <person name="Gamble T."/>
            <person name="Georges A."/>
            <person name="Gemmell N."/>
            <person name="Gilbert M.T."/>
            <person name="Graves J.M."/>
            <person name="Green R.E."/>
            <person name="Hickey G."/>
            <person name="Jarvis E.D."/>
            <person name="Johnson W."/>
            <person name="Komissarov A."/>
            <person name="Korf I."/>
            <person name="Kuhn R."/>
            <person name="Larkin D.M."/>
            <person name="Lewin H."/>
            <person name="Lopez J.V."/>
            <person name="Ma J."/>
            <person name="Marques-Bonet T."/>
            <person name="Miller W."/>
            <person name="Murphy R."/>
            <person name="Pevzner P."/>
            <person name="Shapiro B."/>
            <person name="Steiner C."/>
            <person name="Tamazian G."/>
            <person name="Venkatesh B."/>
            <person name="Wang J."/>
            <person name="Wayne R."/>
            <person name="Wiley E."/>
            <person name="Yang H."/>
            <person name="Zhang G."/>
            <person name="Haussler D."/>
            <person name="Ryder O."/>
            <person name="O'Brien S.J."/>
        </authorList>
    </citation>
    <scope>NUCLEOTIDE SEQUENCE</scope>
</reference>
<reference evidence="4" key="4">
    <citation type="submission" date="2025-08" db="UniProtKB">
        <authorList>
            <consortium name="Ensembl"/>
        </authorList>
    </citation>
    <scope>IDENTIFICATION</scope>
</reference>
<protein>
    <submittedName>
        <fullName evidence="4">Uncharacterized protein</fullName>
    </submittedName>
</protein>
<evidence type="ECO:0000313" key="5">
    <source>
        <dbReference type="Proteomes" id="UP000472240"/>
    </source>
</evidence>
<reference evidence="4 5" key="2">
    <citation type="journal article" date="2018" name="Annu Rev Anim Biosci">
        <title>Bat Biology, Genomes, and the Bat1K Project: To Generate Chromosome-Level Genomes for All Living Bat Species.</title>
        <authorList>
            <person name="Teeling E.C."/>
            <person name="Vernes S.C."/>
            <person name="Davalos L.M."/>
            <person name="Ray D.A."/>
            <person name="Gilbert M.T.P."/>
            <person name="Myers E."/>
        </authorList>
    </citation>
    <scope>NUCLEOTIDE SEQUENCE</scope>
</reference>
<keyword evidence="2" id="KW-0472">Membrane</keyword>
<accession>A0A671FGI8</accession>
<evidence type="ECO:0000313" key="4">
    <source>
        <dbReference type="Ensembl" id="ENSRFEP00010024736.1"/>
    </source>
</evidence>
<keyword evidence="2" id="KW-1134">Transmembrane beta strand</keyword>
<keyword evidence="5" id="KW-1185">Reference proteome</keyword>
<keyword evidence="3" id="KW-1000">Mitochondrion outer membrane</keyword>
<comment type="subcellular location">
    <subcellularLocation>
        <location evidence="1">Mitochondrion outer membrane</location>
    </subcellularLocation>
</comment>
<evidence type="ECO:0000256" key="3">
    <source>
        <dbReference type="ARBA" id="ARBA00022787"/>
    </source>
</evidence>
<organism evidence="4 5">
    <name type="scientific">Rhinolophus ferrumequinum</name>
    <name type="common">Greater horseshoe bat</name>
    <dbReference type="NCBI Taxonomy" id="59479"/>
    <lineage>
        <taxon>Eukaryota</taxon>
        <taxon>Metazoa</taxon>
        <taxon>Chordata</taxon>
        <taxon>Craniata</taxon>
        <taxon>Vertebrata</taxon>
        <taxon>Euteleostomi</taxon>
        <taxon>Mammalia</taxon>
        <taxon>Eutheria</taxon>
        <taxon>Laurasiatheria</taxon>
        <taxon>Chiroptera</taxon>
        <taxon>Yinpterochiroptera</taxon>
        <taxon>Rhinolophoidea</taxon>
        <taxon>Rhinolophidae</taxon>
        <taxon>Rhinolophinae</taxon>
        <taxon>Rhinolophus</taxon>
    </lineage>
</organism>
<sequence>MCNTLTYCDLGKAAKVVFNKGYGFGMVKIDLRTKSCSMPGNCHVCATFQFHSIVFNVFLSNSVV</sequence>
<dbReference type="GeneTree" id="ENSGT00940000171038"/>